<sequence>MDVGKLIQKGRQDKGMTQKDLATVGSLHWFHTWYVDVLWSKEEPFILVEVKGHLGSPEVKKQHFPRIPKIVIWGQQREGKISSFLCVHNIVFLCVHNIDPFPNSNCKGLWDRDLICHVRRKNAKVLDGGQRSKVIRGHESSQGQNFVNAVSQEGSKVIRGHESSQGQNFVNAVSQEGSEVIWGYQRLKGQNLANMELKKVAGFPEAGNNSQWVVYGLIMPYDS</sequence>
<accession>A0A9Q0YRB9</accession>
<dbReference type="OrthoDB" id="10253401at2759"/>
<dbReference type="Gene3D" id="1.10.260.40">
    <property type="entry name" value="lambda repressor-like DNA-binding domains"/>
    <property type="match status" value="1"/>
</dbReference>
<dbReference type="AlphaFoldDB" id="A0A9Q0YRB9"/>
<proteinExistence type="predicted"/>
<protein>
    <submittedName>
        <fullName evidence="1">Uncharacterized protein</fullName>
    </submittedName>
</protein>
<evidence type="ECO:0000313" key="1">
    <source>
        <dbReference type="EMBL" id="KAJ8027172.1"/>
    </source>
</evidence>
<dbReference type="Proteomes" id="UP001152320">
    <property type="component" value="Chromosome 16"/>
</dbReference>
<gene>
    <name evidence="1" type="ORF">HOLleu_32234</name>
</gene>
<organism evidence="1 2">
    <name type="scientific">Holothuria leucospilota</name>
    <name type="common">Black long sea cucumber</name>
    <name type="synonym">Mertensiothuria leucospilota</name>
    <dbReference type="NCBI Taxonomy" id="206669"/>
    <lineage>
        <taxon>Eukaryota</taxon>
        <taxon>Metazoa</taxon>
        <taxon>Echinodermata</taxon>
        <taxon>Eleutherozoa</taxon>
        <taxon>Echinozoa</taxon>
        <taxon>Holothuroidea</taxon>
        <taxon>Aspidochirotacea</taxon>
        <taxon>Aspidochirotida</taxon>
        <taxon>Holothuriidae</taxon>
        <taxon>Holothuria</taxon>
    </lineage>
</organism>
<comment type="caution">
    <text evidence="1">The sequence shown here is derived from an EMBL/GenBank/DDBJ whole genome shotgun (WGS) entry which is preliminary data.</text>
</comment>
<evidence type="ECO:0000313" key="2">
    <source>
        <dbReference type="Proteomes" id="UP001152320"/>
    </source>
</evidence>
<keyword evidence="2" id="KW-1185">Reference proteome</keyword>
<name>A0A9Q0YRB9_HOLLE</name>
<dbReference type="InterPro" id="IPR010982">
    <property type="entry name" value="Lambda_DNA-bd_dom_sf"/>
</dbReference>
<dbReference type="EMBL" id="JAIZAY010000016">
    <property type="protein sequence ID" value="KAJ8027172.1"/>
    <property type="molecule type" value="Genomic_DNA"/>
</dbReference>
<reference evidence="1" key="1">
    <citation type="submission" date="2021-10" db="EMBL/GenBank/DDBJ databases">
        <title>Tropical sea cucumber genome reveals ecological adaptation and Cuvierian tubules defense mechanism.</title>
        <authorList>
            <person name="Chen T."/>
        </authorList>
    </citation>
    <scope>NUCLEOTIDE SEQUENCE</scope>
    <source>
        <strain evidence="1">Nanhai2018</strain>
        <tissue evidence="1">Muscle</tissue>
    </source>
</reference>
<dbReference type="GO" id="GO:0003677">
    <property type="term" value="F:DNA binding"/>
    <property type="evidence" value="ECO:0007669"/>
    <property type="project" value="InterPro"/>
</dbReference>